<dbReference type="EMBL" id="AMCV02000016">
    <property type="protein sequence ID" value="TDZ20925.1"/>
    <property type="molecule type" value="Genomic_DNA"/>
</dbReference>
<dbReference type="InterPro" id="IPR036396">
    <property type="entry name" value="Cyt_P450_sf"/>
</dbReference>
<keyword evidence="7" id="KW-0349">Heme</keyword>
<dbReference type="PROSITE" id="PS00086">
    <property type="entry name" value="CYTOCHROME_P450"/>
    <property type="match status" value="1"/>
</dbReference>
<dbReference type="GO" id="GO:0016705">
    <property type="term" value="F:oxidoreductase activity, acting on paired donors, with incorporation or reduction of molecular oxygen"/>
    <property type="evidence" value="ECO:0007669"/>
    <property type="project" value="InterPro"/>
</dbReference>
<dbReference type="Gene3D" id="1.10.630.10">
    <property type="entry name" value="Cytochrome P450"/>
    <property type="match status" value="1"/>
</dbReference>
<name>A0A484FT82_COLOR</name>
<dbReference type="InterPro" id="IPR001128">
    <property type="entry name" value="Cyt_P450"/>
</dbReference>
<comment type="similarity">
    <text evidence="2">Belongs to the cytochrome P450 family.</text>
</comment>
<evidence type="ECO:0000256" key="8">
    <source>
        <dbReference type="SAM" id="SignalP"/>
    </source>
</evidence>
<evidence type="ECO:0000256" key="3">
    <source>
        <dbReference type="ARBA" id="ARBA00022723"/>
    </source>
</evidence>
<evidence type="ECO:0000256" key="6">
    <source>
        <dbReference type="ARBA" id="ARBA00023033"/>
    </source>
</evidence>
<dbReference type="CDD" id="cd11041">
    <property type="entry name" value="CYP503A1-like"/>
    <property type="match status" value="1"/>
</dbReference>
<evidence type="ECO:0000256" key="7">
    <source>
        <dbReference type="PIRSR" id="PIRSR602403-1"/>
    </source>
</evidence>
<dbReference type="OrthoDB" id="1844152at2759"/>
<dbReference type="AlphaFoldDB" id="A0A484FT82"/>
<comment type="caution">
    <text evidence="9">The sequence shown here is derived from an EMBL/GenBank/DDBJ whole genome shotgun (WGS) entry which is preliminary data.</text>
</comment>
<dbReference type="PANTHER" id="PTHR46206">
    <property type="entry name" value="CYTOCHROME P450"/>
    <property type="match status" value="1"/>
</dbReference>
<dbReference type="Proteomes" id="UP000014480">
    <property type="component" value="Unassembled WGS sequence"/>
</dbReference>
<feature type="chain" id="PRO_5019804494" evidence="8">
    <location>
        <begin position="24"/>
        <end position="766"/>
    </location>
</feature>
<reference evidence="10" key="1">
    <citation type="journal article" date="2013" name="New Phytol.">
        <title>Comparative genomic and transcriptomic analyses reveal the hemibiotrophic stage shift of Colletotrichum fungi.</title>
        <authorList>
            <person name="Gan P."/>
            <person name="Ikeda K."/>
            <person name="Irieda H."/>
            <person name="Narusaka M."/>
            <person name="O'Connell R.J."/>
            <person name="Narusaka Y."/>
            <person name="Takano Y."/>
            <person name="Kubo Y."/>
            <person name="Shirasu K."/>
        </authorList>
    </citation>
    <scope>NUCLEOTIDE SEQUENCE [LARGE SCALE GENOMIC DNA]</scope>
    <source>
        <strain evidence="10">104-T / ATCC 96160 / CBS 514.97 / LARS 414 / MAFF 240422</strain>
    </source>
</reference>
<dbReference type="PANTHER" id="PTHR46206:SF7">
    <property type="entry name" value="P450, PUTATIVE (EUROFUNG)-RELATED"/>
    <property type="match status" value="1"/>
</dbReference>
<organism evidence="9 10">
    <name type="scientific">Colletotrichum orbiculare (strain 104-T / ATCC 96160 / CBS 514.97 / LARS 414 / MAFF 240422)</name>
    <name type="common">Cucumber anthracnose fungus</name>
    <name type="synonym">Colletotrichum lagenarium</name>
    <dbReference type="NCBI Taxonomy" id="1213857"/>
    <lineage>
        <taxon>Eukaryota</taxon>
        <taxon>Fungi</taxon>
        <taxon>Dikarya</taxon>
        <taxon>Ascomycota</taxon>
        <taxon>Pezizomycotina</taxon>
        <taxon>Sordariomycetes</taxon>
        <taxon>Hypocreomycetidae</taxon>
        <taxon>Glomerellales</taxon>
        <taxon>Glomerellaceae</taxon>
        <taxon>Colletotrichum</taxon>
        <taxon>Colletotrichum orbiculare species complex</taxon>
    </lineage>
</organism>
<dbReference type="STRING" id="1213857.A0A484FT82"/>
<dbReference type="GO" id="GO:0004497">
    <property type="term" value="F:monooxygenase activity"/>
    <property type="evidence" value="ECO:0007669"/>
    <property type="project" value="UniProtKB-KW"/>
</dbReference>
<evidence type="ECO:0000313" key="9">
    <source>
        <dbReference type="EMBL" id="TDZ20925.1"/>
    </source>
</evidence>
<dbReference type="InterPro" id="IPR002403">
    <property type="entry name" value="Cyt_P450_E_grp-IV"/>
</dbReference>
<feature type="signal peptide" evidence="8">
    <location>
        <begin position="1"/>
        <end position="23"/>
    </location>
</feature>
<dbReference type="PRINTS" id="PR00385">
    <property type="entry name" value="P450"/>
</dbReference>
<dbReference type="Pfam" id="PF00067">
    <property type="entry name" value="p450"/>
    <property type="match status" value="1"/>
</dbReference>
<gene>
    <name evidence="9" type="primary">ATR2-4</name>
    <name evidence="9" type="ORF">Cob_v006244</name>
</gene>
<evidence type="ECO:0000256" key="5">
    <source>
        <dbReference type="ARBA" id="ARBA00023004"/>
    </source>
</evidence>
<keyword evidence="6 9" id="KW-0503">Monooxygenase</keyword>
<dbReference type="SUPFAM" id="SSF48264">
    <property type="entry name" value="Cytochrome P450"/>
    <property type="match status" value="1"/>
</dbReference>
<keyword evidence="3 7" id="KW-0479">Metal-binding</keyword>
<evidence type="ECO:0000256" key="1">
    <source>
        <dbReference type="ARBA" id="ARBA00001971"/>
    </source>
</evidence>
<feature type="binding site" description="axial binding residue" evidence="7">
    <location>
        <position position="705"/>
    </location>
    <ligand>
        <name>heme</name>
        <dbReference type="ChEBI" id="CHEBI:30413"/>
    </ligand>
    <ligandPart>
        <name>Fe</name>
        <dbReference type="ChEBI" id="CHEBI:18248"/>
    </ligandPart>
</feature>
<protein>
    <submittedName>
        <fullName evidence="9">Cytochrome P450 monooxygenase ATR2</fullName>
    </submittedName>
</protein>
<evidence type="ECO:0000256" key="4">
    <source>
        <dbReference type="ARBA" id="ARBA00023002"/>
    </source>
</evidence>
<keyword evidence="4" id="KW-0560">Oxidoreductase</keyword>
<dbReference type="PRINTS" id="PR00465">
    <property type="entry name" value="EP450IV"/>
</dbReference>
<accession>A0A484FT82</accession>
<keyword evidence="5 7" id="KW-0408">Iron</keyword>
<keyword evidence="10" id="KW-1185">Reference proteome</keyword>
<comment type="cofactor">
    <cofactor evidence="1 7">
        <name>heme</name>
        <dbReference type="ChEBI" id="CHEBI:30413"/>
    </cofactor>
</comment>
<evidence type="ECO:0000313" key="10">
    <source>
        <dbReference type="Proteomes" id="UP000014480"/>
    </source>
</evidence>
<dbReference type="PROSITE" id="PS51257">
    <property type="entry name" value="PROKAR_LIPOPROTEIN"/>
    <property type="match status" value="1"/>
</dbReference>
<dbReference type="GO" id="GO:0020037">
    <property type="term" value="F:heme binding"/>
    <property type="evidence" value="ECO:0007669"/>
    <property type="project" value="InterPro"/>
</dbReference>
<sequence length="766" mass="84429">MPSVTKSIAVTAALLAASSCAAAAPNVTAELIPGDCSVFPGYDASTGQAGPWSIQVQGAGASITGHGLTAIYSRGSTGIRWGYMAVLGKAGVAQNPLRCVNGEGIQGWVPTGVSGYTWEVLVAAEIPYDAMMMYKVNGTAIQPYSHSINGTAQAGIFLGSEGYTTWGFRREADVEQGPYWEARILGANSQDPTTGEPLFEGEITGFLKHSHPGRRVPISLESLFVCSSTPSAPLSTANMSMSMLPNVNTTAVPAVDTSLIEDLASKWPLAATALFACFAALLLQGVLKSNPMSDLPMAGTEIGDWETRRKKFLNGSARQMYLDGYRKFKERAFRITTTRSSPNIVVAPKFMEELKRLPDDFMHKKYTHVETEIDLLPHTVKTSLTPALVHLNPVLSEEVVESLRLELPQSGDWTSVKITDHLLRVVAMVSGRVFIGPELCRDEEYIDAAVNYTVDLMKAIRVISDMRPWLRRFKARNLPEVKKVERRIDAADRFLRPVVAARREAAKNPDHQKPYDMLQWIMDAQAKFGQKDDKELARYQLGISFAAIHTTSVTLTNAFYTLAAMPELIPMLREDIQQALVDSNGVFTSLAMQNMKKLDSFMKETMRYYALGNTSFTRKVLKTFTLSNGQVIPAGAIIELPVVGIYNDEEYFADHETFDALRFYKLRQSKVQHKTATKQAEVVANAQFVSVGPTSLLFGYGRHACPGRFFATNEIKMILATTLANYDIKMEDGCTERYKNLDFGSSASRPLGAQPDPEKTILMKKL</sequence>
<dbReference type="GO" id="GO:0005506">
    <property type="term" value="F:iron ion binding"/>
    <property type="evidence" value="ECO:0007669"/>
    <property type="project" value="InterPro"/>
</dbReference>
<dbReference type="InterPro" id="IPR017972">
    <property type="entry name" value="Cyt_P450_CS"/>
</dbReference>
<reference evidence="10" key="2">
    <citation type="journal article" date="2019" name="Mol. Plant Microbe Interact.">
        <title>Genome sequence resources for four phytopathogenic fungi from the Colletotrichum orbiculare species complex.</title>
        <authorList>
            <person name="Gan P."/>
            <person name="Tsushima A."/>
            <person name="Narusaka M."/>
            <person name="Narusaka Y."/>
            <person name="Takano Y."/>
            <person name="Kubo Y."/>
            <person name="Shirasu K."/>
        </authorList>
    </citation>
    <scope>GENOME REANNOTATION</scope>
    <source>
        <strain evidence="10">104-T / ATCC 96160 / CBS 514.97 / LARS 414 / MAFF 240422</strain>
    </source>
</reference>
<evidence type="ECO:0000256" key="2">
    <source>
        <dbReference type="ARBA" id="ARBA00010617"/>
    </source>
</evidence>
<proteinExistence type="inferred from homology"/>
<keyword evidence="8" id="KW-0732">Signal</keyword>